<dbReference type="GO" id="GO:0016020">
    <property type="term" value="C:membrane"/>
    <property type="evidence" value="ECO:0007669"/>
    <property type="project" value="UniProtKB-SubCell"/>
</dbReference>
<dbReference type="EMBL" id="KN822953">
    <property type="protein sequence ID" value="KIO32691.1"/>
    <property type="molecule type" value="Genomic_DNA"/>
</dbReference>
<dbReference type="InterPro" id="IPR036259">
    <property type="entry name" value="MFS_trans_sf"/>
</dbReference>
<evidence type="ECO:0000256" key="3">
    <source>
        <dbReference type="SAM" id="Phobius"/>
    </source>
</evidence>
<evidence type="ECO:0008006" key="6">
    <source>
        <dbReference type="Google" id="ProtNLM"/>
    </source>
</evidence>
<evidence type="ECO:0000313" key="4">
    <source>
        <dbReference type="EMBL" id="KIO32691.1"/>
    </source>
</evidence>
<dbReference type="OrthoDB" id="2213137at2759"/>
<dbReference type="Gene3D" id="1.20.1250.20">
    <property type="entry name" value="MFS general substrate transporter like domains"/>
    <property type="match status" value="2"/>
</dbReference>
<comment type="subcellular location">
    <subcellularLocation>
        <location evidence="1">Membrane</location>
        <topology evidence="1">Multi-pass membrane protein</topology>
    </subcellularLocation>
</comment>
<dbReference type="InterPro" id="IPR011701">
    <property type="entry name" value="MFS"/>
</dbReference>
<keyword evidence="5" id="KW-1185">Reference proteome</keyword>
<accession>A0A0C3QTU8</accession>
<proteinExistence type="inferred from homology"/>
<dbReference type="Pfam" id="PF07690">
    <property type="entry name" value="MFS_1"/>
    <property type="match status" value="1"/>
</dbReference>
<gene>
    <name evidence="4" type="ORF">M407DRAFT_18451</name>
</gene>
<dbReference type="Proteomes" id="UP000054248">
    <property type="component" value="Unassembled WGS sequence"/>
</dbReference>
<dbReference type="PANTHER" id="PTHR11360">
    <property type="entry name" value="MONOCARBOXYLATE TRANSPORTER"/>
    <property type="match status" value="1"/>
</dbReference>
<sequence>MSDSLIVLLPTTQAMAMMLTCSVSGRFGDRYGPKPFIGLGCIASIAAVAGCAFGDHVRHLYTTQAVQGIGAGLVYPPCMSIVTRSWKHRAFLATSFLLACIPLYAFVAVLCSRALLTAVDHRQTLLIFSGIHGVLLFSSLFGLYNAPPPKRSSSITWVDGKQIRDKRFWLLGLSIMFTAFAMLPPFAFLTIYTRQIVPGISPQMSVIPLALVNLTAVFGRAIAAFLIRPFAPGLPKHVSFGDDDDHHHWRLAVEPRRAFAGAILLAALSQLIWAFATSYSQLVAYACINGLFGVTFLSILPTLSAVTFPKVDKAAAVGCLVLFATPGQSAPSSLSTAELVLTVPN</sequence>
<keyword evidence="3" id="KW-0812">Transmembrane</keyword>
<evidence type="ECO:0000313" key="5">
    <source>
        <dbReference type="Proteomes" id="UP000054248"/>
    </source>
</evidence>
<dbReference type="InterPro" id="IPR050327">
    <property type="entry name" value="Proton-linked_MCT"/>
</dbReference>
<dbReference type="SUPFAM" id="SSF103473">
    <property type="entry name" value="MFS general substrate transporter"/>
    <property type="match status" value="1"/>
</dbReference>
<comment type="similarity">
    <text evidence="2">Belongs to the major facilitator superfamily. Monocarboxylate porter (TC 2.A.1.13) family.</text>
</comment>
<evidence type="ECO:0000256" key="2">
    <source>
        <dbReference type="ARBA" id="ARBA00006727"/>
    </source>
</evidence>
<dbReference type="AlphaFoldDB" id="A0A0C3QTU8"/>
<feature type="transmembrane region" description="Helical" evidence="3">
    <location>
        <begin position="127"/>
        <end position="147"/>
    </location>
</feature>
<feature type="transmembrane region" description="Helical" evidence="3">
    <location>
        <begin position="168"/>
        <end position="192"/>
    </location>
</feature>
<feature type="transmembrane region" description="Helical" evidence="3">
    <location>
        <begin position="35"/>
        <end position="54"/>
    </location>
</feature>
<protein>
    <recommendedName>
        <fullName evidence="6">Major facilitator superfamily (MFS) profile domain-containing protein</fullName>
    </recommendedName>
</protein>
<dbReference type="PANTHER" id="PTHR11360:SF284">
    <property type="entry name" value="EG:103B4.3 PROTEIN-RELATED"/>
    <property type="match status" value="1"/>
</dbReference>
<feature type="transmembrane region" description="Helical" evidence="3">
    <location>
        <begin position="282"/>
        <end position="303"/>
    </location>
</feature>
<feature type="transmembrane region" description="Helical" evidence="3">
    <location>
        <begin position="258"/>
        <end position="276"/>
    </location>
</feature>
<evidence type="ECO:0000256" key="1">
    <source>
        <dbReference type="ARBA" id="ARBA00004141"/>
    </source>
</evidence>
<dbReference type="GO" id="GO:0022857">
    <property type="term" value="F:transmembrane transporter activity"/>
    <property type="evidence" value="ECO:0007669"/>
    <property type="project" value="InterPro"/>
</dbReference>
<reference evidence="5" key="2">
    <citation type="submission" date="2015-01" db="EMBL/GenBank/DDBJ databases">
        <title>Evolutionary Origins and Diversification of the Mycorrhizal Mutualists.</title>
        <authorList>
            <consortium name="DOE Joint Genome Institute"/>
            <consortium name="Mycorrhizal Genomics Consortium"/>
            <person name="Kohler A."/>
            <person name="Kuo A."/>
            <person name="Nagy L.G."/>
            <person name="Floudas D."/>
            <person name="Copeland A."/>
            <person name="Barry K.W."/>
            <person name="Cichocki N."/>
            <person name="Veneault-Fourrey C."/>
            <person name="LaButti K."/>
            <person name="Lindquist E.A."/>
            <person name="Lipzen A."/>
            <person name="Lundell T."/>
            <person name="Morin E."/>
            <person name="Murat C."/>
            <person name="Riley R."/>
            <person name="Ohm R."/>
            <person name="Sun H."/>
            <person name="Tunlid A."/>
            <person name="Henrissat B."/>
            <person name="Grigoriev I.V."/>
            <person name="Hibbett D.S."/>
            <person name="Martin F."/>
        </authorList>
    </citation>
    <scope>NUCLEOTIDE SEQUENCE [LARGE SCALE GENOMIC DNA]</scope>
    <source>
        <strain evidence="5">MUT 4182</strain>
    </source>
</reference>
<keyword evidence="3" id="KW-0472">Membrane</keyword>
<feature type="transmembrane region" description="Helical" evidence="3">
    <location>
        <begin position="90"/>
        <end position="115"/>
    </location>
</feature>
<keyword evidence="3" id="KW-1133">Transmembrane helix</keyword>
<reference evidence="4 5" key="1">
    <citation type="submission" date="2014-04" db="EMBL/GenBank/DDBJ databases">
        <authorList>
            <consortium name="DOE Joint Genome Institute"/>
            <person name="Kuo A."/>
            <person name="Girlanda M."/>
            <person name="Perotto S."/>
            <person name="Kohler A."/>
            <person name="Nagy L.G."/>
            <person name="Floudas D."/>
            <person name="Copeland A."/>
            <person name="Barry K.W."/>
            <person name="Cichocki N."/>
            <person name="Veneault-Fourrey C."/>
            <person name="LaButti K."/>
            <person name="Lindquist E.A."/>
            <person name="Lipzen A."/>
            <person name="Lundell T."/>
            <person name="Morin E."/>
            <person name="Murat C."/>
            <person name="Sun H."/>
            <person name="Tunlid A."/>
            <person name="Henrissat B."/>
            <person name="Grigoriev I.V."/>
            <person name="Hibbett D.S."/>
            <person name="Martin F."/>
            <person name="Nordberg H.P."/>
            <person name="Cantor M.N."/>
            <person name="Hua S.X."/>
        </authorList>
    </citation>
    <scope>NUCLEOTIDE SEQUENCE [LARGE SCALE GENOMIC DNA]</scope>
    <source>
        <strain evidence="4 5">MUT 4182</strain>
    </source>
</reference>
<organism evidence="4 5">
    <name type="scientific">Tulasnella calospora MUT 4182</name>
    <dbReference type="NCBI Taxonomy" id="1051891"/>
    <lineage>
        <taxon>Eukaryota</taxon>
        <taxon>Fungi</taxon>
        <taxon>Dikarya</taxon>
        <taxon>Basidiomycota</taxon>
        <taxon>Agaricomycotina</taxon>
        <taxon>Agaricomycetes</taxon>
        <taxon>Cantharellales</taxon>
        <taxon>Tulasnellaceae</taxon>
        <taxon>Tulasnella</taxon>
    </lineage>
</organism>
<dbReference type="HOGENOM" id="CLU_804583_0_0_1"/>
<name>A0A0C3QTU8_9AGAM</name>
<feature type="transmembrane region" description="Helical" evidence="3">
    <location>
        <begin position="204"/>
        <end position="227"/>
    </location>
</feature>